<dbReference type="RefSeq" id="WP_379838989.1">
    <property type="nucleotide sequence ID" value="NZ_JBHRYQ010000001.1"/>
</dbReference>
<comment type="caution">
    <text evidence="5">The sequence shown here is derived from an EMBL/GenBank/DDBJ whole genome shotgun (WGS) entry which is preliminary data.</text>
</comment>
<name>A0ABV7Z130_9BACT</name>
<dbReference type="EMBL" id="JBHRYQ010000001">
    <property type="protein sequence ID" value="MFC3812123.1"/>
    <property type="molecule type" value="Genomic_DNA"/>
</dbReference>
<evidence type="ECO:0000256" key="2">
    <source>
        <dbReference type="ARBA" id="ARBA00022759"/>
    </source>
</evidence>
<dbReference type="Proteomes" id="UP001595616">
    <property type="component" value="Unassembled WGS sequence"/>
</dbReference>
<feature type="domain" description="TNase-like" evidence="4">
    <location>
        <begin position="16"/>
        <end position="148"/>
    </location>
</feature>
<keyword evidence="3" id="KW-0378">Hydrolase</keyword>
<evidence type="ECO:0000256" key="3">
    <source>
        <dbReference type="ARBA" id="ARBA00022801"/>
    </source>
</evidence>
<proteinExistence type="predicted"/>
<evidence type="ECO:0000313" key="6">
    <source>
        <dbReference type="Proteomes" id="UP001595616"/>
    </source>
</evidence>
<dbReference type="Pfam" id="PF00565">
    <property type="entry name" value="SNase"/>
    <property type="match status" value="1"/>
</dbReference>
<evidence type="ECO:0000313" key="5">
    <source>
        <dbReference type="EMBL" id="MFC3812123.1"/>
    </source>
</evidence>
<organism evidence="5 6">
    <name type="scientific">Lacihabitans lacunae</name>
    <dbReference type="NCBI Taxonomy" id="1028214"/>
    <lineage>
        <taxon>Bacteria</taxon>
        <taxon>Pseudomonadati</taxon>
        <taxon>Bacteroidota</taxon>
        <taxon>Cytophagia</taxon>
        <taxon>Cytophagales</taxon>
        <taxon>Leadbetterellaceae</taxon>
        <taxon>Lacihabitans</taxon>
    </lineage>
</organism>
<keyword evidence="6" id="KW-1185">Reference proteome</keyword>
<keyword evidence="2" id="KW-0255">Endonuclease</keyword>
<dbReference type="SMART" id="SM00318">
    <property type="entry name" value="SNc"/>
    <property type="match status" value="1"/>
</dbReference>
<gene>
    <name evidence="5" type="ORF">ACFOOI_15790</name>
</gene>
<dbReference type="PROSITE" id="PS50830">
    <property type="entry name" value="TNASE_3"/>
    <property type="match status" value="1"/>
</dbReference>
<dbReference type="PANTHER" id="PTHR12302:SF3">
    <property type="entry name" value="SERINE_THREONINE-PROTEIN KINASE 31"/>
    <property type="match status" value="1"/>
</dbReference>
<accession>A0ABV7Z130</accession>
<dbReference type="Gene3D" id="2.40.50.90">
    <property type="match status" value="1"/>
</dbReference>
<dbReference type="SUPFAM" id="SSF50199">
    <property type="entry name" value="Staphylococcal nuclease"/>
    <property type="match status" value="1"/>
</dbReference>
<dbReference type="InterPro" id="IPR035437">
    <property type="entry name" value="SNase_OB-fold_sf"/>
</dbReference>
<reference evidence="6" key="1">
    <citation type="journal article" date="2019" name="Int. J. Syst. Evol. Microbiol.">
        <title>The Global Catalogue of Microorganisms (GCM) 10K type strain sequencing project: providing services to taxonomists for standard genome sequencing and annotation.</title>
        <authorList>
            <consortium name="The Broad Institute Genomics Platform"/>
            <consortium name="The Broad Institute Genome Sequencing Center for Infectious Disease"/>
            <person name="Wu L."/>
            <person name="Ma J."/>
        </authorList>
    </citation>
    <scope>NUCLEOTIDE SEQUENCE [LARGE SCALE GENOMIC DNA]</scope>
    <source>
        <strain evidence="6">CECT 7956</strain>
    </source>
</reference>
<dbReference type="InterPro" id="IPR016071">
    <property type="entry name" value="Staphylococal_nuclease_OB-fold"/>
</dbReference>
<keyword evidence="1" id="KW-0540">Nuclease</keyword>
<protein>
    <submittedName>
        <fullName evidence="5">Thermonuclease family protein</fullName>
    </submittedName>
</protein>
<evidence type="ECO:0000259" key="4">
    <source>
        <dbReference type="PROSITE" id="PS50830"/>
    </source>
</evidence>
<sequence>MLYTFILSVLLLVQAAELQSEVVGIQDGDTITLRIVSNNKKAGRRQGQNLRIRLAHINCPEKGKPYYQEAKKFTSDLCFRKNVKIIHNHEFDRYGRLIGEVVLPNGKILNQELVKAGLAVHFKKYSSSTTYALLEIKAQKAKLGIWQY</sequence>
<evidence type="ECO:0000256" key="1">
    <source>
        <dbReference type="ARBA" id="ARBA00022722"/>
    </source>
</evidence>
<dbReference type="PANTHER" id="PTHR12302">
    <property type="entry name" value="EBNA2 BINDING PROTEIN P100"/>
    <property type="match status" value="1"/>
</dbReference>